<evidence type="ECO:0000313" key="15">
    <source>
        <dbReference type="EMBL" id="CAA0825596.1"/>
    </source>
</evidence>
<dbReference type="GO" id="GO:0016020">
    <property type="term" value="C:membrane"/>
    <property type="evidence" value="ECO:0007669"/>
    <property type="project" value="UniProtKB-SubCell"/>
</dbReference>
<protein>
    <recommendedName>
        <fullName evidence="13">O-fucosyltransferase family protein</fullName>
    </recommendedName>
</protein>
<dbReference type="InterPro" id="IPR019378">
    <property type="entry name" value="GDP-Fuc_O-FucTrfase"/>
</dbReference>
<keyword evidence="12" id="KW-0119">Carbohydrate metabolism</keyword>
<keyword evidence="7" id="KW-0735">Signal-anchor</keyword>
<evidence type="ECO:0000256" key="13">
    <source>
        <dbReference type="ARBA" id="ARBA00030350"/>
    </source>
</evidence>
<comment type="subcellular location">
    <subcellularLocation>
        <location evidence="1">Membrane</location>
        <topology evidence="1">Single-pass type II membrane protein</topology>
    </subcellularLocation>
</comment>
<evidence type="ECO:0000256" key="6">
    <source>
        <dbReference type="ARBA" id="ARBA00022692"/>
    </source>
</evidence>
<evidence type="ECO:0000256" key="10">
    <source>
        <dbReference type="ARBA" id="ARBA00023180"/>
    </source>
</evidence>
<evidence type="ECO:0000256" key="2">
    <source>
        <dbReference type="ARBA" id="ARBA00004881"/>
    </source>
</evidence>
<dbReference type="PANTHER" id="PTHR31741">
    <property type="entry name" value="OS02G0726500 PROTEIN-RELATED"/>
    <property type="match status" value="1"/>
</dbReference>
<keyword evidence="4" id="KW-0328">Glycosyltransferase</keyword>
<evidence type="ECO:0000256" key="3">
    <source>
        <dbReference type="ARBA" id="ARBA00007737"/>
    </source>
</evidence>
<keyword evidence="11" id="KW-0294">Fucose metabolism</keyword>
<dbReference type="Pfam" id="PF10250">
    <property type="entry name" value="O-FucT"/>
    <property type="match status" value="1"/>
</dbReference>
<dbReference type="OrthoDB" id="1690202at2759"/>
<dbReference type="GO" id="GO:0016757">
    <property type="term" value="F:glycosyltransferase activity"/>
    <property type="evidence" value="ECO:0007669"/>
    <property type="project" value="UniProtKB-KW"/>
</dbReference>
<dbReference type="EMBL" id="CACSLK010026072">
    <property type="protein sequence ID" value="CAA0825596.1"/>
    <property type="molecule type" value="Genomic_DNA"/>
</dbReference>
<sequence length="221" mass="25680">MSHFALQFWFRYAFPWWREKEIISEERRSHGLCPLTPEETALILQALGFLQDTQIYIASGEIYGSERRLATLRAAFPRIVKKEMLLDSNELRQFQNHSSQMAALDFLVSVASDIFIPTYDGNMARLVEGHRRYLGFKKTFQLDRRKLVELLDLHQNGTLSWDEFSAAVRFSHEKRMGQPTPRMVIANKPKEEDYFYANPHECLCEATNCTDVLGPENSTLI</sequence>
<comment type="similarity">
    <text evidence="3">Belongs to the glycosyltransferase GT106 family.</text>
</comment>
<dbReference type="SUPFAM" id="SSF47473">
    <property type="entry name" value="EF-hand"/>
    <property type="match status" value="1"/>
</dbReference>
<dbReference type="PANTHER" id="PTHR31741:SF51">
    <property type="entry name" value="RHAMNOGALACTURONAN I RHAMNOSYLTRANSFERASE 1"/>
    <property type="match status" value="1"/>
</dbReference>
<dbReference type="Gene3D" id="3.40.50.11350">
    <property type="match status" value="1"/>
</dbReference>
<keyword evidence="6" id="KW-0812">Transmembrane</keyword>
<gene>
    <name evidence="15" type="ORF">SHERM_22370</name>
</gene>
<accession>A0A9N7N3F0</accession>
<dbReference type="GO" id="GO:0005509">
    <property type="term" value="F:calcium ion binding"/>
    <property type="evidence" value="ECO:0007669"/>
    <property type="project" value="InterPro"/>
</dbReference>
<dbReference type="InterPro" id="IPR002048">
    <property type="entry name" value="EF_hand_dom"/>
</dbReference>
<evidence type="ECO:0000256" key="4">
    <source>
        <dbReference type="ARBA" id="ARBA00022676"/>
    </source>
</evidence>
<feature type="domain" description="EF-hand" evidence="14">
    <location>
        <begin position="139"/>
        <end position="174"/>
    </location>
</feature>
<dbReference type="Proteomes" id="UP001153555">
    <property type="component" value="Unassembled WGS sequence"/>
</dbReference>
<evidence type="ECO:0000256" key="1">
    <source>
        <dbReference type="ARBA" id="ARBA00004606"/>
    </source>
</evidence>
<evidence type="ECO:0000256" key="5">
    <source>
        <dbReference type="ARBA" id="ARBA00022679"/>
    </source>
</evidence>
<dbReference type="PROSITE" id="PS50222">
    <property type="entry name" value="EF_HAND_2"/>
    <property type="match status" value="1"/>
</dbReference>
<comment type="caution">
    <text evidence="15">The sequence shown here is derived from an EMBL/GenBank/DDBJ whole genome shotgun (WGS) entry which is preliminary data.</text>
</comment>
<name>A0A9N7N3F0_STRHE</name>
<evidence type="ECO:0000256" key="8">
    <source>
        <dbReference type="ARBA" id="ARBA00022989"/>
    </source>
</evidence>
<keyword evidence="8" id="KW-1133">Transmembrane helix</keyword>
<comment type="pathway">
    <text evidence="2">Glycan metabolism.</text>
</comment>
<reference evidence="15" key="1">
    <citation type="submission" date="2019-12" db="EMBL/GenBank/DDBJ databases">
        <authorList>
            <person name="Scholes J."/>
        </authorList>
    </citation>
    <scope>NUCLEOTIDE SEQUENCE</scope>
</reference>
<keyword evidence="9" id="KW-0472">Membrane</keyword>
<evidence type="ECO:0000256" key="9">
    <source>
        <dbReference type="ARBA" id="ARBA00023136"/>
    </source>
</evidence>
<evidence type="ECO:0000256" key="7">
    <source>
        <dbReference type="ARBA" id="ARBA00022968"/>
    </source>
</evidence>
<dbReference type="InterPro" id="IPR011992">
    <property type="entry name" value="EF-hand-dom_pair"/>
</dbReference>
<proteinExistence type="inferred from homology"/>
<keyword evidence="10" id="KW-0325">Glycoprotein</keyword>
<keyword evidence="5" id="KW-0808">Transferase</keyword>
<dbReference type="GO" id="GO:0006004">
    <property type="term" value="P:fucose metabolic process"/>
    <property type="evidence" value="ECO:0007669"/>
    <property type="project" value="UniProtKB-KW"/>
</dbReference>
<keyword evidence="16" id="KW-1185">Reference proteome</keyword>
<evidence type="ECO:0000259" key="14">
    <source>
        <dbReference type="PROSITE" id="PS50222"/>
    </source>
</evidence>
<organism evidence="15 16">
    <name type="scientific">Striga hermonthica</name>
    <name type="common">Purple witchweed</name>
    <name type="synonym">Buchnera hermonthica</name>
    <dbReference type="NCBI Taxonomy" id="68872"/>
    <lineage>
        <taxon>Eukaryota</taxon>
        <taxon>Viridiplantae</taxon>
        <taxon>Streptophyta</taxon>
        <taxon>Embryophyta</taxon>
        <taxon>Tracheophyta</taxon>
        <taxon>Spermatophyta</taxon>
        <taxon>Magnoliopsida</taxon>
        <taxon>eudicotyledons</taxon>
        <taxon>Gunneridae</taxon>
        <taxon>Pentapetalae</taxon>
        <taxon>asterids</taxon>
        <taxon>lamiids</taxon>
        <taxon>Lamiales</taxon>
        <taxon>Orobanchaceae</taxon>
        <taxon>Buchnereae</taxon>
        <taxon>Striga</taxon>
    </lineage>
</organism>
<dbReference type="GO" id="GO:0009507">
    <property type="term" value="C:chloroplast"/>
    <property type="evidence" value="ECO:0007669"/>
    <property type="project" value="TreeGrafter"/>
</dbReference>
<evidence type="ECO:0000256" key="12">
    <source>
        <dbReference type="ARBA" id="ARBA00023277"/>
    </source>
</evidence>
<evidence type="ECO:0000256" key="11">
    <source>
        <dbReference type="ARBA" id="ARBA00023253"/>
    </source>
</evidence>
<dbReference type="AlphaFoldDB" id="A0A9N7N3F0"/>
<evidence type="ECO:0000313" key="16">
    <source>
        <dbReference type="Proteomes" id="UP001153555"/>
    </source>
</evidence>